<sequence length="76" mass="8514">MNLFVGIIRGGREECKSEVGEFDSLVIFRSLNAVFPQVSEDMPVGAAKERDSFMCHLCFRGDLDEFQGILLVEGQE</sequence>
<accession>A0A3M8X6Q7</accession>
<dbReference type="EMBL" id="RIBZ01000035">
    <property type="protein sequence ID" value="RNG37334.1"/>
    <property type="molecule type" value="Genomic_DNA"/>
</dbReference>
<gene>
    <name evidence="1" type="ORF">EEJ42_02410</name>
</gene>
<dbReference type="Proteomes" id="UP000275401">
    <property type="component" value="Unassembled WGS sequence"/>
</dbReference>
<dbReference type="AlphaFoldDB" id="A0A3M8X6Q7"/>
<reference evidence="1 2" key="1">
    <citation type="submission" date="2018-11" db="EMBL/GenBank/DDBJ databases">
        <title>The Potential of Streptomyces as Biocontrol Agents against the Tomato grey mould, Botrytis cinerea (Gray mold) Frontiers in Microbiology.</title>
        <authorList>
            <person name="Li D."/>
        </authorList>
    </citation>
    <scope>NUCLEOTIDE SEQUENCE [LARGE SCALE GENOMIC DNA]</scope>
    <source>
        <strain evidence="1 2">NEAU-LD23</strain>
    </source>
</reference>
<keyword evidence="2" id="KW-1185">Reference proteome</keyword>
<protein>
    <submittedName>
        <fullName evidence="1">Uncharacterized protein</fullName>
    </submittedName>
</protein>
<evidence type="ECO:0000313" key="1">
    <source>
        <dbReference type="EMBL" id="RNG37334.1"/>
    </source>
</evidence>
<evidence type="ECO:0000313" key="2">
    <source>
        <dbReference type="Proteomes" id="UP000275401"/>
    </source>
</evidence>
<organism evidence="1 2">
    <name type="scientific">Streptomyces botrytidirepellens</name>
    <dbReference type="NCBI Taxonomy" id="2486417"/>
    <lineage>
        <taxon>Bacteria</taxon>
        <taxon>Bacillati</taxon>
        <taxon>Actinomycetota</taxon>
        <taxon>Actinomycetes</taxon>
        <taxon>Kitasatosporales</taxon>
        <taxon>Streptomycetaceae</taxon>
        <taxon>Streptomyces</taxon>
    </lineage>
</organism>
<proteinExistence type="predicted"/>
<name>A0A3M8X6Q7_9ACTN</name>
<comment type="caution">
    <text evidence="1">The sequence shown here is derived from an EMBL/GenBank/DDBJ whole genome shotgun (WGS) entry which is preliminary data.</text>
</comment>